<name>A0ABY3YKP5_9FLAO</name>
<sequence length="286" mass="31986">MKSSKHFFLFSILFCFVNTVIHTPVYAQDKSDVITMLNGEQKQGKVISISENSIKFKYTGEDLEYEIPRKDIHKIDFSSGRTEIINAMVSPALKAISASERKGKLAVLPFRVVSNEPSISPDAMGIQIQEDCAVIFKEEILQGIVVQDPMNTNALLAQNNLDASNIAVKPPKDLAELLGVEYVVFGSFDVNQKGTRSYGTNITSYKDKRKKDYDRSKSENKGREIATSTGTTTIEYDAKIGIKIYNDQGNNIYTDSRDPFGNNLDVYHSGLKYMIKRCPFGSKAKH</sequence>
<dbReference type="Proteomes" id="UP000829476">
    <property type="component" value="Chromosome"/>
</dbReference>
<keyword evidence="1" id="KW-0732">Signal</keyword>
<dbReference type="RefSeq" id="WP_242936580.1">
    <property type="nucleotide sequence ID" value="NZ_CP094326.1"/>
</dbReference>
<dbReference type="EMBL" id="CP094326">
    <property type="protein sequence ID" value="UNY98173.1"/>
    <property type="molecule type" value="Genomic_DNA"/>
</dbReference>
<protein>
    <submittedName>
        <fullName evidence="2">Uncharacterized protein</fullName>
    </submittedName>
</protein>
<feature type="chain" id="PRO_5047350628" evidence="1">
    <location>
        <begin position="28"/>
        <end position="286"/>
    </location>
</feature>
<evidence type="ECO:0000256" key="1">
    <source>
        <dbReference type="SAM" id="SignalP"/>
    </source>
</evidence>
<organism evidence="2 3">
    <name type="scientific">Zhouia spongiae</name>
    <dbReference type="NCBI Taxonomy" id="2202721"/>
    <lineage>
        <taxon>Bacteria</taxon>
        <taxon>Pseudomonadati</taxon>
        <taxon>Bacteroidota</taxon>
        <taxon>Flavobacteriia</taxon>
        <taxon>Flavobacteriales</taxon>
        <taxon>Flavobacteriaceae</taxon>
        <taxon>Zhouia</taxon>
    </lineage>
</organism>
<evidence type="ECO:0000313" key="2">
    <source>
        <dbReference type="EMBL" id="UNY98173.1"/>
    </source>
</evidence>
<dbReference type="Gene3D" id="3.40.50.10610">
    <property type="entry name" value="ABC-type transport auxiliary lipoprotein component"/>
    <property type="match status" value="1"/>
</dbReference>
<reference evidence="2 3" key="1">
    <citation type="journal article" date="2018" name="Int. J. Syst. Evol. Microbiol.">
        <title>Zhouia spongiae sp. nov., isolated from a marine sponge.</title>
        <authorList>
            <person name="Zhuang L."/>
            <person name="Lin B."/>
            <person name="Qin F."/>
            <person name="Luo L."/>
        </authorList>
    </citation>
    <scope>NUCLEOTIDE SEQUENCE [LARGE SCALE GENOMIC DNA]</scope>
    <source>
        <strain evidence="2 3">HN-Y44</strain>
    </source>
</reference>
<evidence type="ECO:0000313" key="3">
    <source>
        <dbReference type="Proteomes" id="UP000829476"/>
    </source>
</evidence>
<proteinExistence type="predicted"/>
<keyword evidence="3" id="KW-1185">Reference proteome</keyword>
<accession>A0ABY3YKP5</accession>
<feature type="signal peptide" evidence="1">
    <location>
        <begin position="1"/>
        <end position="27"/>
    </location>
</feature>
<gene>
    <name evidence="2" type="ORF">MQE36_13900</name>
</gene>